<dbReference type="SMART" id="SM00408">
    <property type="entry name" value="IGc2"/>
    <property type="match status" value="4"/>
</dbReference>
<dbReference type="PROSITE" id="PS50835">
    <property type="entry name" value="IG_LIKE"/>
    <property type="match status" value="4"/>
</dbReference>
<dbReference type="Pfam" id="PF13927">
    <property type="entry name" value="Ig_3"/>
    <property type="match status" value="1"/>
</dbReference>
<dbReference type="PANTHER" id="PTHR10075">
    <property type="entry name" value="BASIGIN RELATED"/>
    <property type="match status" value="1"/>
</dbReference>
<dbReference type="Proteomes" id="UP000837857">
    <property type="component" value="Chromosome 29"/>
</dbReference>
<dbReference type="InterPro" id="IPR013098">
    <property type="entry name" value="Ig_I-set"/>
</dbReference>
<keyword evidence="1" id="KW-0393">Immunoglobulin domain</keyword>
<evidence type="ECO:0000313" key="4">
    <source>
        <dbReference type="EMBL" id="CAH2062248.1"/>
    </source>
</evidence>
<name>A0ABN8IMR3_9NEOP</name>
<feature type="domain" description="Ig-like" evidence="3">
    <location>
        <begin position="331"/>
        <end position="424"/>
    </location>
</feature>
<reference evidence="4" key="1">
    <citation type="submission" date="2022-03" db="EMBL/GenBank/DDBJ databases">
        <authorList>
            <person name="Martin H S."/>
        </authorList>
    </citation>
    <scope>NUCLEOTIDE SEQUENCE</scope>
</reference>
<protein>
    <recommendedName>
        <fullName evidence="3">Ig-like domain-containing protein</fullName>
    </recommendedName>
</protein>
<dbReference type="SUPFAM" id="SSF48726">
    <property type="entry name" value="Immunoglobulin"/>
    <property type="match status" value="4"/>
</dbReference>
<dbReference type="InterPro" id="IPR003598">
    <property type="entry name" value="Ig_sub2"/>
</dbReference>
<feature type="domain" description="Ig-like" evidence="3">
    <location>
        <begin position="126"/>
        <end position="217"/>
    </location>
</feature>
<feature type="non-terminal residue" evidence="4">
    <location>
        <position position="1"/>
    </location>
</feature>
<dbReference type="InterPro" id="IPR036179">
    <property type="entry name" value="Ig-like_dom_sf"/>
</dbReference>
<dbReference type="EMBL" id="OW152841">
    <property type="protein sequence ID" value="CAH2062248.1"/>
    <property type="molecule type" value="Genomic_DNA"/>
</dbReference>
<keyword evidence="5" id="KW-1185">Reference proteome</keyword>
<gene>
    <name evidence="4" type="ORF">IPOD504_LOCUS11810</name>
</gene>
<organism evidence="4 5">
    <name type="scientific">Iphiclides podalirius</name>
    <name type="common">scarce swallowtail</name>
    <dbReference type="NCBI Taxonomy" id="110791"/>
    <lineage>
        <taxon>Eukaryota</taxon>
        <taxon>Metazoa</taxon>
        <taxon>Ecdysozoa</taxon>
        <taxon>Arthropoda</taxon>
        <taxon>Hexapoda</taxon>
        <taxon>Insecta</taxon>
        <taxon>Pterygota</taxon>
        <taxon>Neoptera</taxon>
        <taxon>Endopterygota</taxon>
        <taxon>Lepidoptera</taxon>
        <taxon>Glossata</taxon>
        <taxon>Ditrysia</taxon>
        <taxon>Papilionoidea</taxon>
        <taxon>Papilionidae</taxon>
        <taxon>Papilioninae</taxon>
        <taxon>Iphiclides</taxon>
    </lineage>
</organism>
<feature type="signal peptide" evidence="2">
    <location>
        <begin position="1"/>
        <end position="19"/>
    </location>
</feature>
<dbReference type="Gene3D" id="2.60.40.10">
    <property type="entry name" value="Immunoglobulins"/>
    <property type="match status" value="4"/>
</dbReference>
<dbReference type="SMART" id="SM00409">
    <property type="entry name" value="IG"/>
    <property type="match status" value="4"/>
</dbReference>
<sequence>MAVAQRIAALAALAVLCSSQPVEQPPTLTEVPASILFAESDPQQHLTLPCATTAPSQNVKFEWQKDGKPFDWGGRSDVIRRDGEGTIVLLQPKSTDEGRYQCFASSDAGVASTRMITVTKAYLPVPKIAVQRHRPVEGQPFKLDCPIPPSHPQPKIEWRLRFETDPNVSKEVSDGRITVSPDGTLWFSNVTSSDAYDNFKYTCLASSPATAEPVALAEHYIEALEPNKGQDYSEVVEQYTTENTTAKVGDVTMLYCIFGGSPLAHPDWFKDGRDTNNSPQDRVTRYNRSKGKRLLIRETWTEDQGTYTCTVDNGLGKRKEHTMYLTVVSAPVYEKKPPTYMSVKEGQEASIPCSVLGIPSPAVTWTYNATPVAKREGLTISQTVQGNRTVADLHIGRAKKTDGGYYGCHAINENGDVYAETLLHVA</sequence>
<accession>A0ABN8IMR3</accession>
<feature type="domain" description="Ig-like" evidence="3">
    <location>
        <begin position="233"/>
        <end position="326"/>
    </location>
</feature>
<evidence type="ECO:0000313" key="5">
    <source>
        <dbReference type="Proteomes" id="UP000837857"/>
    </source>
</evidence>
<dbReference type="PANTHER" id="PTHR10075:SF100">
    <property type="entry name" value="FASCICLIN-2"/>
    <property type="match status" value="1"/>
</dbReference>
<evidence type="ECO:0000259" key="3">
    <source>
        <dbReference type="PROSITE" id="PS50835"/>
    </source>
</evidence>
<evidence type="ECO:0000256" key="1">
    <source>
        <dbReference type="ARBA" id="ARBA00023319"/>
    </source>
</evidence>
<evidence type="ECO:0000256" key="2">
    <source>
        <dbReference type="SAM" id="SignalP"/>
    </source>
</evidence>
<proteinExistence type="predicted"/>
<feature type="domain" description="Ig-like" evidence="3">
    <location>
        <begin position="26"/>
        <end position="117"/>
    </location>
</feature>
<dbReference type="InterPro" id="IPR007110">
    <property type="entry name" value="Ig-like_dom"/>
</dbReference>
<keyword evidence="2" id="KW-0732">Signal</keyword>
<dbReference type="InterPro" id="IPR003599">
    <property type="entry name" value="Ig_sub"/>
</dbReference>
<dbReference type="Pfam" id="PF07679">
    <property type="entry name" value="I-set"/>
    <property type="match status" value="2"/>
</dbReference>
<dbReference type="InterPro" id="IPR013783">
    <property type="entry name" value="Ig-like_fold"/>
</dbReference>
<feature type="chain" id="PRO_5046497979" description="Ig-like domain-containing protein" evidence="2">
    <location>
        <begin position="20"/>
        <end position="426"/>
    </location>
</feature>